<dbReference type="InterPro" id="IPR003594">
    <property type="entry name" value="HATPase_dom"/>
</dbReference>
<evidence type="ECO:0000256" key="6">
    <source>
        <dbReference type="SAM" id="Phobius"/>
    </source>
</evidence>
<dbReference type="KEGG" id="dwd:DSCW_54590"/>
<dbReference type="Gene3D" id="1.10.287.130">
    <property type="match status" value="1"/>
</dbReference>
<dbReference type="Proteomes" id="UP000427769">
    <property type="component" value="Chromosome"/>
</dbReference>
<keyword evidence="6" id="KW-0812">Transmembrane</keyword>
<feature type="transmembrane region" description="Helical" evidence="6">
    <location>
        <begin position="112"/>
        <end position="128"/>
    </location>
</feature>
<dbReference type="SUPFAM" id="SSF55874">
    <property type="entry name" value="ATPase domain of HSP90 chaperone/DNA topoisomerase II/histidine kinase"/>
    <property type="match status" value="1"/>
</dbReference>
<feature type="transmembrane region" description="Helical" evidence="6">
    <location>
        <begin position="85"/>
        <end position="106"/>
    </location>
</feature>
<evidence type="ECO:0000256" key="4">
    <source>
        <dbReference type="PROSITE-ProRule" id="PRU00169"/>
    </source>
</evidence>
<dbReference type="Gene3D" id="3.30.565.10">
    <property type="entry name" value="Histidine kinase-like ATPase, C-terminal domain"/>
    <property type="match status" value="1"/>
</dbReference>
<dbReference type="InterPro" id="IPR004358">
    <property type="entry name" value="Sig_transdc_His_kin-like_C"/>
</dbReference>
<evidence type="ECO:0000256" key="3">
    <source>
        <dbReference type="ARBA" id="ARBA00022553"/>
    </source>
</evidence>
<dbReference type="Pfam" id="PF13426">
    <property type="entry name" value="PAS_9"/>
    <property type="match status" value="1"/>
</dbReference>
<dbReference type="NCBIfam" id="TIGR00229">
    <property type="entry name" value="sensory_box"/>
    <property type="match status" value="1"/>
</dbReference>
<evidence type="ECO:0000313" key="10">
    <source>
        <dbReference type="EMBL" id="BBO78042.1"/>
    </source>
</evidence>
<accession>A0A5K7Z7P4</accession>
<dbReference type="SMART" id="SM00388">
    <property type="entry name" value="HisKA"/>
    <property type="match status" value="1"/>
</dbReference>
<comment type="catalytic activity">
    <reaction evidence="1">
        <text>ATP + protein L-histidine = ADP + protein N-phospho-L-histidine.</text>
        <dbReference type="EC" id="2.7.13.3"/>
    </reaction>
</comment>
<keyword evidence="11" id="KW-1185">Reference proteome</keyword>
<dbReference type="InterPro" id="IPR001789">
    <property type="entry name" value="Sig_transdc_resp-reg_receiver"/>
</dbReference>
<dbReference type="Pfam" id="PF00512">
    <property type="entry name" value="HisKA"/>
    <property type="match status" value="1"/>
</dbReference>
<feature type="transmembrane region" description="Helical" evidence="6">
    <location>
        <begin position="31"/>
        <end position="55"/>
    </location>
</feature>
<dbReference type="CDD" id="cd00156">
    <property type="entry name" value="REC"/>
    <property type="match status" value="1"/>
</dbReference>
<dbReference type="SMART" id="SM00387">
    <property type="entry name" value="HATPase_c"/>
    <property type="match status" value="1"/>
</dbReference>
<evidence type="ECO:0000256" key="1">
    <source>
        <dbReference type="ARBA" id="ARBA00000085"/>
    </source>
</evidence>
<evidence type="ECO:0000313" key="11">
    <source>
        <dbReference type="Proteomes" id="UP000427769"/>
    </source>
</evidence>
<dbReference type="SUPFAM" id="SSF55785">
    <property type="entry name" value="PYP-like sensor domain (PAS domain)"/>
    <property type="match status" value="1"/>
</dbReference>
<evidence type="ECO:0000259" key="9">
    <source>
        <dbReference type="PROSITE" id="PS50113"/>
    </source>
</evidence>
<dbReference type="InterPro" id="IPR036890">
    <property type="entry name" value="HATPase_C_sf"/>
</dbReference>
<dbReference type="InterPro" id="IPR035965">
    <property type="entry name" value="PAS-like_dom_sf"/>
</dbReference>
<proteinExistence type="predicted"/>
<name>A0A5K7Z7P4_9BACT</name>
<gene>
    <name evidence="10" type="ORF">DSCW_54590</name>
</gene>
<dbReference type="PANTHER" id="PTHR43065">
    <property type="entry name" value="SENSOR HISTIDINE KINASE"/>
    <property type="match status" value="1"/>
</dbReference>
<dbReference type="Pfam" id="PF00072">
    <property type="entry name" value="Response_reg"/>
    <property type="match status" value="1"/>
</dbReference>
<dbReference type="PROSITE" id="PS50110">
    <property type="entry name" value="RESPONSE_REGULATORY"/>
    <property type="match status" value="1"/>
</dbReference>
<organism evidence="10 11">
    <name type="scientific">Desulfosarcina widdelii</name>
    <dbReference type="NCBI Taxonomy" id="947919"/>
    <lineage>
        <taxon>Bacteria</taxon>
        <taxon>Pseudomonadati</taxon>
        <taxon>Thermodesulfobacteriota</taxon>
        <taxon>Desulfobacteria</taxon>
        <taxon>Desulfobacterales</taxon>
        <taxon>Desulfosarcinaceae</taxon>
        <taxon>Desulfosarcina</taxon>
    </lineage>
</organism>
<evidence type="ECO:0000256" key="2">
    <source>
        <dbReference type="ARBA" id="ARBA00012438"/>
    </source>
</evidence>
<dbReference type="PROSITE" id="PS50109">
    <property type="entry name" value="HIS_KIN"/>
    <property type="match status" value="1"/>
</dbReference>
<feature type="domain" description="PAC" evidence="9">
    <location>
        <begin position="273"/>
        <end position="324"/>
    </location>
</feature>
<feature type="transmembrane region" description="Helical" evidence="6">
    <location>
        <begin position="61"/>
        <end position="78"/>
    </location>
</feature>
<reference evidence="10 11" key="1">
    <citation type="submission" date="2019-11" db="EMBL/GenBank/DDBJ databases">
        <title>Comparative genomics of hydrocarbon-degrading Desulfosarcina strains.</title>
        <authorList>
            <person name="Watanabe M."/>
            <person name="Kojima H."/>
            <person name="Fukui M."/>
        </authorList>
    </citation>
    <scope>NUCLEOTIDE SEQUENCE [LARGE SCALE GENOMIC DNA]</scope>
    <source>
        <strain evidence="10 11">PP31</strain>
    </source>
</reference>
<feature type="domain" description="Histidine kinase" evidence="7">
    <location>
        <begin position="344"/>
        <end position="571"/>
    </location>
</feature>
<dbReference type="OrthoDB" id="45683at2"/>
<dbReference type="CDD" id="cd00082">
    <property type="entry name" value="HisKA"/>
    <property type="match status" value="1"/>
</dbReference>
<keyword evidence="5" id="KW-0175">Coiled coil</keyword>
<dbReference type="EC" id="2.7.13.3" evidence="2"/>
<dbReference type="SUPFAM" id="SSF47384">
    <property type="entry name" value="Homodimeric domain of signal transducing histidine kinase"/>
    <property type="match status" value="1"/>
</dbReference>
<dbReference type="PANTHER" id="PTHR43065:SF42">
    <property type="entry name" value="TWO-COMPONENT SENSOR PPRA"/>
    <property type="match status" value="1"/>
</dbReference>
<keyword evidence="6" id="KW-1133">Transmembrane helix</keyword>
<evidence type="ECO:0000259" key="8">
    <source>
        <dbReference type="PROSITE" id="PS50110"/>
    </source>
</evidence>
<dbReference type="PROSITE" id="PS50113">
    <property type="entry name" value="PAC"/>
    <property type="match status" value="1"/>
</dbReference>
<dbReference type="GO" id="GO:0000155">
    <property type="term" value="F:phosphorelay sensor kinase activity"/>
    <property type="evidence" value="ECO:0007669"/>
    <property type="project" value="InterPro"/>
</dbReference>
<sequence length="708" mass="78057">MDAAAPPTYRQRLFRKLFGIPFDLPGRYHRYFIASNFMFVFALVGHSAFIPIFWVLGAAHVFFYNLLCVILDAFCLFLNHRRQHALAFGLWVTEVAFHSSLCALAYGWDSGFQYYILSLTVFVFIAPWKQAINILSLCLLMGTYLALNIHFQAASPSHSLSPFLENSADIINIAVNFVVLGYMAYQYSRASEKAQQALEESEKTLKTTLAASPVGIAQVKDRKSQWTNETMISMIGYDSGEPVDPDILRFFPDIAKVDHVRQMAYRIGQSSIDLPDTHLVRKDGTHLPCHIKIRPLTPKDASQGAIVAVMDISELKAAEKEKQELQAKIQRSEKMEAIGTLAGGVAHDLNNILSGVMSYPELLLMDLPQDSSLRTPLETIKKSGEKAAAIVKDLLTLARRGVPTRQVADLNAVVTEYLGSPEHAELARYHPGVRFASVLDPHLSTVTGAVAQLGKTVMNLVSNAAESISEGGTVTIETRNCILNSAHTGYELIEPGAYTVLSVSDTGQGMATKDMERIFEPFFTKKVMGRSGTGLGLAVVWGTAKDNGGYVDVISHPGKGARFDLYLPSSRQIAERDREDEAVEKFMGNGDHALVVDDVAEQRIVATGMLKKLGYRTDAVASGEEAVAWMANNRTDLLILDMIMEPGIDGLETYRQILKTHPKQRAVIASGYSETQRVVQALKLGAACYLKKPYTLLEMAKTVKKALR</sequence>
<keyword evidence="3 4" id="KW-0597">Phosphoprotein</keyword>
<dbReference type="AlphaFoldDB" id="A0A5K7Z7P4"/>
<evidence type="ECO:0000259" key="7">
    <source>
        <dbReference type="PROSITE" id="PS50109"/>
    </source>
</evidence>
<dbReference type="InterPro" id="IPR003661">
    <property type="entry name" value="HisK_dim/P_dom"/>
</dbReference>
<evidence type="ECO:0000256" key="5">
    <source>
        <dbReference type="SAM" id="Coils"/>
    </source>
</evidence>
<dbReference type="InterPro" id="IPR000700">
    <property type="entry name" value="PAS-assoc_C"/>
</dbReference>
<keyword evidence="6" id="KW-0472">Membrane</keyword>
<dbReference type="Pfam" id="PF02518">
    <property type="entry name" value="HATPase_c"/>
    <property type="match status" value="1"/>
</dbReference>
<dbReference type="InterPro" id="IPR000014">
    <property type="entry name" value="PAS"/>
</dbReference>
<dbReference type="InterPro" id="IPR005467">
    <property type="entry name" value="His_kinase_dom"/>
</dbReference>
<dbReference type="SMART" id="SM00448">
    <property type="entry name" value="REC"/>
    <property type="match status" value="1"/>
</dbReference>
<dbReference type="InterPro" id="IPR036097">
    <property type="entry name" value="HisK_dim/P_sf"/>
</dbReference>
<feature type="modified residue" description="4-aspartylphosphate" evidence="4">
    <location>
        <position position="641"/>
    </location>
</feature>
<protein>
    <recommendedName>
        <fullName evidence="2">histidine kinase</fullName>
        <ecNumber evidence="2">2.7.13.3</ecNumber>
    </recommendedName>
</protein>
<feature type="coiled-coil region" evidence="5">
    <location>
        <begin position="308"/>
        <end position="338"/>
    </location>
</feature>
<dbReference type="PRINTS" id="PR00344">
    <property type="entry name" value="BCTRLSENSOR"/>
</dbReference>
<dbReference type="EMBL" id="AP021875">
    <property type="protein sequence ID" value="BBO78042.1"/>
    <property type="molecule type" value="Genomic_DNA"/>
</dbReference>
<feature type="domain" description="Response regulatory" evidence="8">
    <location>
        <begin position="592"/>
        <end position="707"/>
    </location>
</feature>
<dbReference type="InterPro" id="IPR011006">
    <property type="entry name" value="CheY-like_superfamily"/>
</dbReference>
<feature type="transmembrane region" description="Helical" evidence="6">
    <location>
        <begin position="135"/>
        <end position="155"/>
    </location>
</feature>
<dbReference type="Gene3D" id="3.40.50.2300">
    <property type="match status" value="1"/>
</dbReference>
<dbReference type="Gene3D" id="3.30.450.20">
    <property type="entry name" value="PAS domain"/>
    <property type="match status" value="1"/>
</dbReference>
<dbReference type="SUPFAM" id="SSF52172">
    <property type="entry name" value="CheY-like"/>
    <property type="match status" value="1"/>
</dbReference>
<dbReference type="RefSeq" id="WP_155306717.1">
    <property type="nucleotide sequence ID" value="NZ_AP021875.1"/>
</dbReference>